<dbReference type="InterPro" id="IPR041698">
    <property type="entry name" value="Methyltransf_25"/>
</dbReference>
<evidence type="ECO:0000259" key="1">
    <source>
        <dbReference type="Pfam" id="PF13649"/>
    </source>
</evidence>
<dbReference type="InterPro" id="IPR029063">
    <property type="entry name" value="SAM-dependent_MTases_sf"/>
</dbReference>
<name>A0A0E3JX92_CLOSL</name>
<dbReference type="SUPFAM" id="SSF53335">
    <property type="entry name" value="S-adenosyl-L-methionine-dependent methyltransferases"/>
    <property type="match status" value="1"/>
</dbReference>
<gene>
    <name evidence="2" type="ORF">CSCA_0787</name>
</gene>
<reference evidence="2 3" key="1">
    <citation type="journal article" date="2015" name="J. Biotechnol.">
        <title>Complete genome sequence of a malodorant-producing acetogen, Clostridium scatologenes ATCC 25775(T).</title>
        <authorList>
            <person name="Zhu Z."/>
            <person name="Guo T."/>
            <person name="Zheng H."/>
            <person name="Song T."/>
            <person name="Ouyang P."/>
            <person name="Xie J."/>
        </authorList>
    </citation>
    <scope>NUCLEOTIDE SEQUENCE [LARGE SCALE GENOMIC DNA]</scope>
    <source>
        <strain evidence="2 3">ATCC 25775</strain>
    </source>
</reference>
<accession>A0A0E3JX92</accession>
<dbReference type="GO" id="GO:0032259">
    <property type="term" value="P:methylation"/>
    <property type="evidence" value="ECO:0007669"/>
    <property type="project" value="UniProtKB-KW"/>
</dbReference>
<evidence type="ECO:0000313" key="2">
    <source>
        <dbReference type="EMBL" id="AKA67912.1"/>
    </source>
</evidence>
<dbReference type="CDD" id="cd02440">
    <property type="entry name" value="AdoMet_MTases"/>
    <property type="match status" value="1"/>
</dbReference>
<proteinExistence type="predicted"/>
<dbReference type="AlphaFoldDB" id="A0A0E3JX92"/>
<dbReference type="HOGENOM" id="CLU_069129_3_0_9"/>
<sequence>MLDENIINQIKEFSKKPSLFNKECGNIWTEEYIANQMLKAHIDPNFDGASRKDVIINKTVDFLSKNVLKKNSSILDLGCGPGLYDEKLCQRGYKITGIDFSMNSINYAKNSAEKQGFNIKYECNNFFELNYLEEFDAVMQIYGEVNTFSDSERNKFFNIVNNSLKPNGLLIFDISTPVLRKKCGLKKKWHIEESGFWRDKIHLVLENGFQYDNDIWLDQYIVADNNGVQVYRNWFHDYTVKTISDIIQNSGFKIINILGDLTGEVLKEDSEWIAIIAQKK</sequence>
<dbReference type="Gene3D" id="2.20.25.110">
    <property type="entry name" value="S-adenosyl-L-methionine-dependent methyltransferases"/>
    <property type="match status" value="1"/>
</dbReference>
<dbReference type="PANTHER" id="PTHR12843:SF5">
    <property type="entry name" value="EEF1A LYSINE METHYLTRANSFERASE 2"/>
    <property type="match status" value="1"/>
</dbReference>
<dbReference type="STRING" id="1548.CSCA_0787"/>
<evidence type="ECO:0000313" key="3">
    <source>
        <dbReference type="Proteomes" id="UP000033115"/>
    </source>
</evidence>
<dbReference type="EMBL" id="CP009933">
    <property type="protein sequence ID" value="AKA67912.1"/>
    <property type="molecule type" value="Genomic_DNA"/>
</dbReference>
<keyword evidence="2" id="KW-0489">Methyltransferase</keyword>
<keyword evidence="2" id="KW-0808">Transferase</keyword>
<dbReference type="PANTHER" id="PTHR12843">
    <property type="entry name" value="PROTEIN-LYSINE N-METHYLTRANSFERASE METTL10"/>
    <property type="match status" value="1"/>
</dbReference>
<keyword evidence="3" id="KW-1185">Reference proteome</keyword>
<dbReference type="GO" id="GO:0016279">
    <property type="term" value="F:protein-lysine N-methyltransferase activity"/>
    <property type="evidence" value="ECO:0007669"/>
    <property type="project" value="TreeGrafter"/>
</dbReference>
<dbReference type="RefSeq" id="WP_029159800.1">
    <property type="nucleotide sequence ID" value="NZ_CP009933.1"/>
</dbReference>
<dbReference type="GO" id="GO:0005737">
    <property type="term" value="C:cytoplasm"/>
    <property type="evidence" value="ECO:0007669"/>
    <property type="project" value="TreeGrafter"/>
</dbReference>
<feature type="domain" description="Methyltransferase" evidence="1">
    <location>
        <begin position="74"/>
        <end position="168"/>
    </location>
</feature>
<dbReference type="Proteomes" id="UP000033115">
    <property type="component" value="Chromosome"/>
</dbReference>
<organism evidence="2 3">
    <name type="scientific">Clostridium scatologenes</name>
    <dbReference type="NCBI Taxonomy" id="1548"/>
    <lineage>
        <taxon>Bacteria</taxon>
        <taxon>Bacillati</taxon>
        <taxon>Bacillota</taxon>
        <taxon>Clostridia</taxon>
        <taxon>Eubacteriales</taxon>
        <taxon>Clostridiaceae</taxon>
        <taxon>Clostridium</taxon>
    </lineage>
</organism>
<dbReference type="Pfam" id="PF13649">
    <property type="entry name" value="Methyltransf_25"/>
    <property type="match status" value="1"/>
</dbReference>
<dbReference type="Gene3D" id="3.40.50.150">
    <property type="entry name" value="Vaccinia Virus protein VP39"/>
    <property type="match status" value="1"/>
</dbReference>
<protein>
    <submittedName>
        <fullName evidence="2">Methyltransferase type 11</fullName>
    </submittedName>
</protein>
<dbReference type="KEGG" id="csq:CSCA_0787"/>